<keyword evidence="8" id="KW-1185">Reference proteome</keyword>
<dbReference type="GO" id="GO:0071949">
    <property type="term" value="F:FAD binding"/>
    <property type="evidence" value="ECO:0007669"/>
    <property type="project" value="TreeGrafter"/>
</dbReference>
<dbReference type="PANTHER" id="PTHR43396:SF3">
    <property type="entry name" value="FLAVOHEMOPROTEIN"/>
    <property type="match status" value="1"/>
</dbReference>
<keyword evidence="1 5" id="KW-0349">Heme</keyword>
<dbReference type="InterPro" id="IPR012292">
    <property type="entry name" value="Globin/Proto"/>
</dbReference>
<evidence type="ECO:0000256" key="4">
    <source>
        <dbReference type="ARBA" id="ARBA00023004"/>
    </source>
</evidence>
<dbReference type="STRING" id="1915309.AXG55_04100"/>
<reference evidence="7 8" key="1">
    <citation type="submission" date="2016-10" db="EMBL/GenBank/DDBJ databases">
        <title>Silvanigrella aquatica sp. nov., isolated from a freshwater lake located in the Black Forest, Germany, description of Silvanigrellaceae fam. nov., Silvanigrellales ord. nov., reclassification of the order Bdellovibrionales in the class Oligoflexia, reclassification of the families Bacteriovoracaceae and Halobacteriovoraceae in the new order Bacteriovoracales ord. nov., and reclassification of the family Pseudobacteriovoracaceae in the order Oligoflexiales.</title>
        <authorList>
            <person name="Hahn M.W."/>
            <person name="Schmidt J."/>
            <person name="Koll U."/>
            <person name="Rohde M."/>
            <person name="Verbag S."/>
            <person name="Pitt A."/>
            <person name="Nakai R."/>
            <person name="Naganuma T."/>
            <person name="Lang E."/>
        </authorList>
    </citation>
    <scope>NUCLEOTIDE SEQUENCE [LARGE SCALE GENOMIC DNA]</scope>
    <source>
        <strain evidence="7 8">MWH-Nonnen-W8red</strain>
    </source>
</reference>
<evidence type="ECO:0000256" key="2">
    <source>
        <dbReference type="ARBA" id="ARBA00022621"/>
    </source>
</evidence>
<keyword evidence="5" id="KW-0813">Transport</keyword>
<keyword evidence="2 5" id="KW-0561">Oxygen transport</keyword>
<dbReference type="GO" id="GO:0019825">
    <property type="term" value="F:oxygen binding"/>
    <property type="evidence" value="ECO:0007669"/>
    <property type="project" value="InterPro"/>
</dbReference>
<feature type="domain" description="Globin" evidence="6">
    <location>
        <begin position="1"/>
        <end position="134"/>
    </location>
</feature>
<evidence type="ECO:0000256" key="1">
    <source>
        <dbReference type="ARBA" id="ARBA00022617"/>
    </source>
</evidence>
<dbReference type="GO" id="GO:0071500">
    <property type="term" value="P:cellular response to nitrosative stress"/>
    <property type="evidence" value="ECO:0007669"/>
    <property type="project" value="TreeGrafter"/>
</dbReference>
<dbReference type="EMBL" id="CP017834">
    <property type="protein sequence ID" value="APJ03131.1"/>
    <property type="molecule type" value="Genomic_DNA"/>
</dbReference>
<name>A0A1L4CYV2_9BACT</name>
<dbReference type="KEGG" id="saqi:AXG55_04100"/>
<dbReference type="RefSeq" id="WP_148696853.1">
    <property type="nucleotide sequence ID" value="NZ_CP017834.1"/>
</dbReference>
<dbReference type="InterPro" id="IPR000971">
    <property type="entry name" value="Globin"/>
</dbReference>
<accession>A0A1L4CYV2</accession>
<evidence type="ECO:0000313" key="7">
    <source>
        <dbReference type="EMBL" id="APJ03131.1"/>
    </source>
</evidence>
<evidence type="ECO:0000259" key="6">
    <source>
        <dbReference type="PROSITE" id="PS01033"/>
    </source>
</evidence>
<dbReference type="GO" id="GO:0005344">
    <property type="term" value="F:oxygen carrier activity"/>
    <property type="evidence" value="ECO:0007669"/>
    <property type="project" value="UniProtKB-KW"/>
</dbReference>
<organism evidence="7 8">
    <name type="scientific">Silvanigrella aquatica</name>
    <dbReference type="NCBI Taxonomy" id="1915309"/>
    <lineage>
        <taxon>Bacteria</taxon>
        <taxon>Pseudomonadati</taxon>
        <taxon>Bdellovibrionota</taxon>
        <taxon>Oligoflexia</taxon>
        <taxon>Silvanigrellales</taxon>
        <taxon>Silvanigrellaceae</taxon>
        <taxon>Silvanigrella</taxon>
    </lineage>
</organism>
<dbReference type="PROSITE" id="PS01033">
    <property type="entry name" value="GLOBIN"/>
    <property type="match status" value="1"/>
</dbReference>
<dbReference type="OrthoDB" id="9801223at2"/>
<sequence length="217" mass="25822">MNIDIQIIRDSFELTKPIGDQIINRFYENLFLEHPELKEFLSRGDIQKQKEILLNTLVTTIDNLDKPESLSSFLIHLGEKHLNYNMIEMYNDFIGRNFIKTLSQFLGRYWSDELNRQWNEVYKFISLNLKKGAQNKMKNQKQDTSLSEIKIQIPEYLPDHKIEFPYLTNEIKNSLQQAVKTMVMKQIKSEVKKYIDEEIQAINLMNPEEILEKAFQE</sequence>
<dbReference type="PANTHER" id="PTHR43396">
    <property type="entry name" value="FLAVOHEMOPROTEIN"/>
    <property type="match status" value="1"/>
</dbReference>
<dbReference type="Proteomes" id="UP000184731">
    <property type="component" value="Chromosome"/>
</dbReference>
<dbReference type="GO" id="GO:0046872">
    <property type="term" value="F:metal ion binding"/>
    <property type="evidence" value="ECO:0007669"/>
    <property type="project" value="UniProtKB-KW"/>
</dbReference>
<dbReference type="SUPFAM" id="SSF46458">
    <property type="entry name" value="Globin-like"/>
    <property type="match status" value="1"/>
</dbReference>
<keyword evidence="4" id="KW-0408">Iron</keyword>
<evidence type="ECO:0000256" key="5">
    <source>
        <dbReference type="RuleBase" id="RU000356"/>
    </source>
</evidence>
<evidence type="ECO:0000313" key="8">
    <source>
        <dbReference type="Proteomes" id="UP000184731"/>
    </source>
</evidence>
<dbReference type="Gene3D" id="1.10.490.10">
    <property type="entry name" value="Globins"/>
    <property type="match status" value="1"/>
</dbReference>
<comment type="similarity">
    <text evidence="5">Belongs to the globin family.</text>
</comment>
<dbReference type="InterPro" id="IPR009050">
    <property type="entry name" value="Globin-like_sf"/>
</dbReference>
<dbReference type="GO" id="GO:0046210">
    <property type="term" value="P:nitric oxide catabolic process"/>
    <property type="evidence" value="ECO:0007669"/>
    <property type="project" value="TreeGrafter"/>
</dbReference>
<dbReference type="GO" id="GO:0020037">
    <property type="term" value="F:heme binding"/>
    <property type="evidence" value="ECO:0007669"/>
    <property type="project" value="InterPro"/>
</dbReference>
<proteinExistence type="inferred from homology"/>
<evidence type="ECO:0000256" key="3">
    <source>
        <dbReference type="ARBA" id="ARBA00022723"/>
    </source>
</evidence>
<dbReference type="AlphaFoldDB" id="A0A1L4CYV2"/>
<keyword evidence="3" id="KW-0479">Metal-binding</keyword>
<protein>
    <recommendedName>
        <fullName evidence="6">Globin domain-containing protein</fullName>
    </recommendedName>
</protein>
<dbReference type="GO" id="GO:0008941">
    <property type="term" value="F:nitric oxide dioxygenase NAD(P)H activity"/>
    <property type="evidence" value="ECO:0007669"/>
    <property type="project" value="TreeGrafter"/>
</dbReference>
<dbReference type="Pfam" id="PF00042">
    <property type="entry name" value="Globin"/>
    <property type="match status" value="1"/>
</dbReference>
<gene>
    <name evidence="7" type="ORF">AXG55_04100</name>
</gene>